<dbReference type="Proteomes" id="UP000054908">
    <property type="component" value="Unassembled WGS sequence"/>
</dbReference>
<dbReference type="EMBL" id="LNYL01000007">
    <property type="protein sequence ID" value="KTD31311.1"/>
    <property type="molecule type" value="Genomic_DNA"/>
</dbReference>
<dbReference type="OrthoDB" id="9921490at2"/>
<evidence type="ECO:0000313" key="2">
    <source>
        <dbReference type="Proteomes" id="UP000054908"/>
    </source>
</evidence>
<accession>A0A0W0WG47</accession>
<organism evidence="1 2">
    <name type="scientific">Legionella maceachernii</name>
    <dbReference type="NCBI Taxonomy" id="466"/>
    <lineage>
        <taxon>Bacteria</taxon>
        <taxon>Pseudomonadati</taxon>
        <taxon>Pseudomonadota</taxon>
        <taxon>Gammaproteobacteria</taxon>
        <taxon>Legionellales</taxon>
        <taxon>Legionellaceae</taxon>
        <taxon>Legionella</taxon>
    </lineage>
</organism>
<reference evidence="1 2" key="1">
    <citation type="submission" date="2015-11" db="EMBL/GenBank/DDBJ databases">
        <title>Genomic analysis of 38 Legionella species identifies large and diverse effector repertoires.</title>
        <authorList>
            <person name="Burstein D."/>
            <person name="Amaro F."/>
            <person name="Zusman T."/>
            <person name="Lifshitz Z."/>
            <person name="Cohen O."/>
            <person name="Gilbert J.A."/>
            <person name="Pupko T."/>
            <person name="Shuman H.A."/>
            <person name="Segal G."/>
        </authorList>
    </citation>
    <scope>NUCLEOTIDE SEQUENCE [LARGE SCALE GENOMIC DNA]</scope>
    <source>
        <strain evidence="1 2">PX-1-G2-E2</strain>
    </source>
</reference>
<gene>
    <name evidence="1" type="ORF">Lmac_0365</name>
</gene>
<proteinExistence type="predicted"/>
<dbReference type="AlphaFoldDB" id="A0A0W0WG47"/>
<protein>
    <submittedName>
        <fullName evidence="1">Uncharacterized protein</fullName>
    </submittedName>
</protein>
<comment type="caution">
    <text evidence="1">The sequence shown here is derived from an EMBL/GenBank/DDBJ whole genome shotgun (WGS) entry which is preliminary data.</text>
</comment>
<dbReference type="STRING" id="466.Lmac_0365"/>
<sequence>MRVISNFILEQLKENPDVIKIPAEQFGTASLLSYFGDLLPFASLAYEVGNVLLSQNHFQKCSLQKHSHSLATYLTEAFSLTSQQAIRITEQLIGKIVHHRGLLDETILHKSFEEVDTKTLLAISNKWLRETNMASINWEKMAYVVITNGVAYAIPGGVAAKLMIYGTHRFLSSIVFDDSPSVNHNNLSGQEKQHLDKCL</sequence>
<evidence type="ECO:0000313" key="1">
    <source>
        <dbReference type="EMBL" id="KTD31311.1"/>
    </source>
</evidence>
<dbReference type="RefSeq" id="WP_058451193.1">
    <property type="nucleotide sequence ID" value="NZ_CAAAIB010000006.1"/>
</dbReference>
<name>A0A0W0WG47_9GAMM</name>
<dbReference type="PATRIC" id="fig|466.6.peg.390"/>
<keyword evidence="2" id="KW-1185">Reference proteome</keyword>